<feature type="transmembrane region" description="Helical" evidence="5">
    <location>
        <begin position="245"/>
        <end position="269"/>
    </location>
</feature>
<dbReference type="Pfam" id="PF01740">
    <property type="entry name" value="STAS"/>
    <property type="match status" value="1"/>
</dbReference>
<dbReference type="SUPFAM" id="SSF52091">
    <property type="entry name" value="SpoIIaa-like"/>
    <property type="match status" value="1"/>
</dbReference>
<feature type="transmembrane region" description="Helical" evidence="5">
    <location>
        <begin position="378"/>
        <end position="408"/>
    </location>
</feature>
<dbReference type="InterPro" id="IPR002645">
    <property type="entry name" value="STAS_dom"/>
</dbReference>
<dbReference type="RefSeq" id="WP_199870588.1">
    <property type="nucleotide sequence ID" value="NZ_JAAGPU010000030.1"/>
</dbReference>
<dbReference type="CDD" id="cd07042">
    <property type="entry name" value="STAS_SulP_like_sulfate_transporter"/>
    <property type="match status" value="1"/>
</dbReference>
<feature type="transmembrane region" description="Helical" evidence="5">
    <location>
        <begin position="340"/>
        <end position="358"/>
    </location>
</feature>
<keyword evidence="2 5" id="KW-0812">Transmembrane</keyword>
<keyword evidence="4 5" id="KW-0472">Membrane</keyword>
<feature type="transmembrane region" description="Helical" evidence="5">
    <location>
        <begin position="122"/>
        <end position="143"/>
    </location>
</feature>
<dbReference type="Proteomes" id="UP000481872">
    <property type="component" value="Unassembled WGS sequence"/>
</dbReference>
<evidence type="ECO:0000256" key="1">
    <source>
        <dbReference type="ARBA" id="ARBA00004141"/>
    </source>
</evidence>
<dbReference type="InterPro" id="IPR001902">
    <property type="entry name" value="SLC26A/SulP_fam"/>
</dbReference>
<protein>
    <submittedName>
        <fullName evidence="7">STAS domain-containing protein</fullName>
    </submittedName>
</protein>
<dbReference type="Gene3D" id="3.30.750.24">
    <property type="entry name" value="STAS domain"/>
    <property type="match status" value="1"/>
</dbReference>
<accession>A0A6M0H5Q3</accession>
<dbReference type="EMBL" id="JAAGPU010000030">
    <property type="protein sequence ID" value="NEU05979.1"/>
    <property type="molecule type" value="Genomic_DNA"/>
</dbReference>
<evidence type="ECO:0000256" key="5">
    <source>
        <dbReference type="SAM" id="Phobius"/>
    </source>
</evidence>
<dbReference type="GO" id="GO:0055085">
    <property type="term" value="P:transmembrane transport"/>
    <property type="evidence" value="ECO:0007669"/>
    <property type="project" value="InterPro"/>
</dbReference>
<name>A0A6M0H5Q3_9CLOT</name>
<feature type="transmembrane region" description="Helical" evidence="5">
    <location>
        <begin position="95"/>
        <end position="115"/>
    </location>
</feature>
<organism evidence="7 8">
    <name type="scientific">Clostridium senegalense</name>
    <dbReference type="NCBI Taxonomy" id="1465809"/>
    <lineage>
        <taxon>Bacteria</taxon>
        <taxon>Bacillati</taxon>
        <taxon>Bacillota</taxon>
        <taxon>Clostridia</taxon>
        <taxon>Eubacteriales</taxon>
        <taxon>Clostridiaceae</taxon>
        <taxon>Clostridium</taxon>
    </lineage>
</organism>
<feature type="transmembrane region" description="Helical" evidence="5">
    <location>
        <begin position="289"/>
        <end position="311"/>
    </location>
</feature>
<dbReference type="PANTHER" id="PTHR11814">
    <property type="entry name" value="SULFATE TRANSPORTER"/>
    <property type="match status" value="1"/>
</dbReference>
<feature type="transmembrane region" description="Helical" evidence="5">
    <location>
        <begin position="201"/>
        <end position="225"/>
    </location>
</feature>
<comment type="caution">
    <text evidence="7">The sequence shown here is derived from an EMBL/GenBank/DDBJ whole genome shotgun (WGS) entry which is preliminary data.</text>
</comment>
<feature type="transmembrane region" description="Helical" evidence="5">
    <location>
        <begin position="163"/>
        <end position="189"/>
    </location>
</feature>
<dbReference type="InterPro" id="IPR036513">
    <property type="entry name" value="STAS_dom_sf"/>
</dbReference>
<evidence type="ECO:0000256" key="4">
    <source>
        <dbReference type="ARBA" id="ARBA00023136"/>
    </source>
</evidence>
<keyword evidence="8" id="KW-1185">Reference proteome</keyword>
<evidence type="ECO:0000259" key="6">
    <source>
        <dbReference type="PROSITE" id="PS50801"/>
    </source>
</evidence>
<comment type="subcellular location">
    <subcellularLocation>
        <location evidence="1">Membrane</location>
        <topology evidence="1">Multi-pass membrane protein</topology>
    </subcellularLocation>
</comment>
<feature type="domain" description="STAS" evidence="6">
    <location>
        <begin position="424"/>
        <end position="538"/>
    </location>
</feature>
<evidence type="ECO:0000313" key="7">
    <source>
        <dbReference type="EMBL" id="NEU05979.1"/>
    </source>
</evidence>
<dbReference type="GO" id="GO:0016020">
    <property type="term" value="C:membrane"/>
    <property type="evidence" value="ECO:0007669"/>
    <property type="project" value="UniProtKB-SubCell"/>
</dbReference>
<evidence type="ECO:0000313" key="8">
    <source>
        <dbReference type="Proteomes" id="UP000481872"/>
    </source>
</evidence>
<dbReference type="Pfam" id="PF00916">
    <property type="entry name" value="Sulfate_transp"/>
    <property type="match status" value="1"/>
</dbReference>
<evidence type="ECO:0000256" key="3">
    <source>
        <dbReference type="ARBA" id="ARBA00022989"/>
    </source>
</evidence>
<proteinExistence type="predicted"/>
<evidence type="ECO:0000256" key="2">
    <source>
        <dbReference type="ARBA" id="ARBA00022692"/>
    </source>
</evidence>
<dbReference type="AlphaFoldDB" id="A0A6M0H5Q3"/>
<feature type="transmembrane region" description="Helical" evidence="5">
    <location>
        <begin position="20"/>
        <end position="41"/>
    </location>
</feature>
<keyword evidence="3 5" id="KW-1133">Transmembrane helix</keyword>
<feature type="transmembrane region" description="Helical" evidence="5">
    <location>
        <begin position="53"/>
        <end position="75"/>
    </location>
</feature>
<dbReference type="InterPro" id="IPR011547">
    <property type="entry name" value="SLC26A/SulP_dom"/>
</dbReference>
<gene>
    <name evidence="7" type="ORF">G3M99_14175</name>
</gene>
<sequence length="549" mass="59495">MTQPKLLHLFRKKSFSKEQLFKDMIAGIIVAIIALPLSIALGISSGVSPEKGLITAIIAGFFISFLGGSSVQIGGPTGAFVVIVYGIIEQYGIEGLIIATLMSGIILVILGLLKLGSLIKFIPYPITVGFTAGIAVTLFTTQIKDFLGLSIDKVPSEFIPKVISFISNINTINFTALLLGIASIAIILLWPKINKTIPGSLIALIITTLVVCIFDLPVATIGSQFGQISSKFPSPSIPNVNLNTILSLIKPAFTIAILAGIESLLSAVVSDKMINDKHDSNMELIGQGVANIFSGLFGGIPATGAIARTAANVKNGGRTPISGIIHAITLFLIMKIFMPYAKFIPLTTLAAILMIVSYNMGDWSCFKSMLKAPKSDILILFTTFILTVVFDLVIAIEVGMVITMCLFIRKMSLHTKVNHLPIEESVHDSLKDHIMIYDIDGPLFFGATDTFHDSINNIIGKHRSKKILILNMDKSKLMDITAYTALESIEEFCTENKIRLILSQVHQQPMKVITNMGLLKRLDKNNITVSLNEAVELANSILIKQKVIA</sequence>
<dbReference type="PROSITE" id="PS50801">
    <property type="entry name" value="STAS"/>
    <property type="match status" value="1"/>
</dbReference>
<reference evidence="7 8" key="1">
    <citation type="submission" date="2020-02" db="EMBL/GenBank/DDBJ databases">
        <title>Genome assembly of a novel Clostridium senegalense strain.</title>
        <authorList>
            <person name="Gupta T.B."/>
            <person name="Jauregui R."/>
            <person name="Maclean P."/>
            <person name="Nawarathana A."/>
            <person name="Brightwell G."/>
        </authorList>
    </citation>
    <scope>NUCLEOTIDE SEQUENCE [LARGE SCALE GENOMIC DNA]</scope>
    <source>
        <strain evidence="7 8">AGRFS4</strain>
    </source>
</reference>